<reference evidence="2 3" key="1">
    <citation type="journal article" date="2023" name="Elife">
        <title>Identification of key yeast species and microbe-microbe interactions impacting larval growth of Drosophila in the wild.</title>
        <authorList>
            <person name="Mure A."/>
            <person name="Sugiura Y."/>
            <person name="Maeda R."/>
            <person name="Honda K."/>
            <person name="Sakurai N."/>
            <person name="Takahashi Y."/>
            <person name="Watada M."/>
            <person name="Katoh T."/>
            <person name="Gotoh A."/>
            <person name="Gotoh Y."/>
            <person name="Taniguchi I."/>
            <person name="Nakamura K."/>
            <person name="Hayashi T."/>
            <person name="Katayama T."/>
            <person name="Uemura T."/>
            <person name="Hattori Y."/>
        </authorList>
    </citation>
    <scope>NUCLEOTIDE SEQUENCE [LARGE SCALE GENOMIC DNA]</scope>
    <source>
        <strain evidence="2 3">SC-9</strain>
    </source>
</reference>
<dbReference type="Proteomes" id="UP001360560">
    <property type="component" value="Unassembled WGS sequence"/>
</dbReference>
<organism evidence="2 3">
    <name type="scientific">Saccharomycopsis crataegensis</name>
    <dbReference type="NCBI Taxonomy" id="43959"/>
    <lineage>
        <taxon>Eukaryota</taxon>
        <taxon>Fungi</taxon>
        <taxon>Dikarya</taxon>
        <taxon>Ascomycota</taxon>
        <taxon>Saccharomycotina</taxon>
        <taxon>Saccharomycetes</taxon>
        <taxon>Saccharomycopsidaceae</taxon>
        <taxon>Saccharomycopsis</taxon>
    </lineage>
</organism>
<keyword evidence="1" id="KW-0812">Transmembrane</keyword>
<feature type="transmembrane region" description="Helical" evidence="1">
    <location>
        <begin position="171"/>
        <end position="189"/>
    </location>
</feature>
<protein>
    <submittedName>
        <fullName evidence="2">Uncharacterized protein</fullName>
    </submittedName>
</protein>
<keyword evidence="1" id="KW-1133">Transmembrane helix</keyword>
<feature type="transmembrane region" description="Helical" evidence="1">
    <location>
        <begin position="138"/>
        <end position="159"/>
    </location>
</feature>
<dbReference type="GeneID" id="90070766"/>
<feature type="transmembrane region" description="Helical" evidence="1">
    <location>
        <begin position="217"/>
        <end position="243"/>
    </location>
</feature>
<evidence type="ECO:0000313" key="3">
    <source>
        <dbReference type="Proteomes" id="UP001360560"/>
    </source>
</evidence>
<keyword evidence="3" id="KW-1185">Reference proteome</keyword>
<accession>A0AAV5QDF9</accession>
<dbReference type="AlphaFoldDB" id="A0AAV5QDF9"/>
<dbReference type="InterPro" id="IPR033481">
    <property type="entry name" value="Dni1/Fig1"/>
</dbReference>
<dbReference type="Pfam" id="PF12351">
    <property type="entry name" value="Fig1"/>
    <property type="match status" value="1"/>
</dbReference>
<evidence type="ECO:0000313" key="2">
    <source>
        <dbReference type="EMBL" id="GMM32787.1"/>
    </source>
</evidence>
<comment type="caution">
    <text evidence="2">The sequence shown here is derived from an EMBL/GenBank/DDBJ whole genome shotgun (WGS) entry which is preliminary data.</text>
</comment>
<feature type="transmembrane region" description="Helical" evidence="1">
    <location>
        <begin position="21"/>
        <end position="39"/>
    </location>
</feature>
<evidence type="ECO:0000256" key="1">
    <source>
        <dbReference type="SAM" id="Phobius"/>
    </source>
</evidence>
<keyword evidence="1" id="KW-0472">Membrane</keyword>
<dbReference type="EMBL" id="BTFZ01000001">
    <property type="protein sequence ID" value="GMM32787.1"/>
    <property type="molecule type" value="Genomic_DNA"/>
</dbReference>
<name>A0AAV5QDF9_9ASCO</name>
<gene>
    <name evidence="2" type="ORF">DASC09_001120</name>
</gene>
<proteinExistence type="predicted"/>
<dbReference type="RefSeq" id="XP_064849787.1">
    <property type="nucleotide sequence ID" value="XM_064993715.1"/>
</dbReference>
<sequence length="260" mass="28866">MLSSLGSRLSTLKLQSIKPRHYVVIILVFFLVFYALLISSSTTTTSRPFHLLEITFSSGDASSGVYYADALTELQVDIGYFSSCIQTNYLNNIDSWTCGTNEKHLLLTDSNFSDSSDANVDLLNLYIGTAQEFRKYCLTPYVVVAALAVAFFTLVMFAFSSPQSSPGMYKYAAMVCFLGFAITLVAAVWQETNILTATHLMKTMVDSYYEISISYNIIARVFVWMGVGLMLIATGLLAFLAVIGTLIRDIAEEVFDEEKM</sequence>
<dbReference type="GO" id="GO:0016020">
    <property type="term" value="C:membrane"/>
    <property type="evidence" value="ECO:0007669"/>
    <property type="project" value="InterPro"/>
</dbReference>